<dbReference type="STRING" id="4540.A0A3L6THP6"/>
<dbReference type="InterPro" id="IPR036047">
    <property type="entry name" value="F-box-like_dom_sf"/>
</dbReference>
<evidence type="ECO:0000259" key="1">
    <source>
        <dbReference type="PROSITE" id="PS50181"/>
    </source>
</evidence>
<dbReference type="SUPFAM" id="SSF81383">
    <property type="entry name" value="F-box domain"/>
    <property type="match status" value="1"/>
</dbReference>
<dbReference type="SMART" id="SM00256">
    <property type="entry name" value="FBOX"/>
    <property type="match status" value="1"/>
</dbReference>
<dbReference type="OrthoDB" id="639965at2759"/>
<sequence>MTRNVATTEATPWMERRQEDHKDLAAQLLPDDALADVLSRLEPRGLAVSRCVCRAWHALIDGHCLLRKDLLPRSLAGLFIKYSDLLLADIFAPPPPPPHSADQFTGCRLSHILDHCNGLVLQYDSVLNPATGQWAPLPGYPPPPCSGMDHYYLVFDPTVSMHYEVFLIPRVPSKEEESDDDDEVAPTVFPNSKTCEAEHIDGATLEPELWPPSPFILNVFSSATGRWEKRSFDRQGEAAGTIANMQLVPQWVQHHHAVYWQGALYVHSDSDFVTRISLSNNTYRVIKPPQGIEMCKYPQLHLGKSEKGVYCALLDDNHLRVWTLGGSCDQNEWILNNYISCRPVLPSLNCVQEVHDPWISHKYNSCKSDDNEALEEYNFQWDSDEGNILHTGDKIIEGSCGKYVEILGFHLHLAGSA</sequence>
<dbReference type="EMBL" id="PQIB02000001">
    <property type="protein sequence ID" value="RLN38648.1"/>
    <property type="molecule type" value="Genomic_DNA"/>
</dbReference>
<feature type="domain" description="F-box" evidence="1">
    <location>
        <begin position="23"/>
        <end position="69"/>
    </location>
</feature>
<dbReference type="PROSITE" id="PS50181">
    <property type="entry name" value="FBOX"/>
    <property type="match status" value="1"/>
</dbReference>
<dbReference type="InterPro" id="IPR001810">
    <property type="entry name" value="F-box_dom"/>
</dbReference>
<comment type="caution">
    <text evidence="2">The sequence shown here is derived from an EMBL/GenBank/DDBJ whole genome shotgun (WGS) entry which is preliminary data.</text>
</comment>
<protein>
    <recommendedName>
        <fullName evidence="1">F-box domain-containing protein</fullName>
    </recommendedName>
</protein>
<dbReference type="Pfam" id="PF00646">
    <property type="entry name" value="F-box"/>
    <property type="match status" value="1"/>
</dbReference>
<organism evidence="2 3">
    <name type="scientific">Panicum miliaceum</name>
    <name type="common">Proso millet</name>
    <name type="synonym">Broomcorn millet</name>
    <dbReference type="NCBI Taxonomy" id="4540"/>
    <lineage>
        <taxon>Eukaryota</taxon>
        <taxon>Viridiplantae</taxon>
        <taxon>Streptophyta</taxon>
        <taxon>Embryophyta</taxon>
        <taxon>Tracheophyta</taxon>
        <taxon>Spermatophyta</taxon>
        <taxon>Magnoliopsida</taxon>
        <taxon>Liliopsida</taxon>
        <taxon>Poales</taxon>
        <taxon>Poaceae</taxon>
        <taxon>PACMAD clade</taxon>
        <taxon>Panicoideae</taxon>
        <taxon>Panicodae</taxon>
        <taxon>Paniceae</taxon>
        <taxon>Panicinae</taxon>
        <taxon>Panicum</taxon>
        <taxon>Panicum sect. Panicum</taxon>
    </lineage>
</organism>
<gene>
    <name evidence="2" type="ORF">C2845_PM01G34640</name>
</gene>
<dbReference type="PANTHER" id="PTHR34591">
    <property type="entry name" value="OS03G0653100 PROTEIN-RELATED"/>
    <property type="match status" value="1"/>
</dbReference>
<proteinExistence type="predicted"/>
<dbReference type="Pfam" id="PF23635">
    <property type="entry name" value="Beta-prop_AT5G49610-like"/>
    <property type="match status" value="1"/>
</dbReference>
<dbReference type="Proteomes" id="UP000275267">
    <property type="component" value="Unassembled WGS sequence"/>
</dbReference>
<dbReference type="InterPro" id="IPR056594">
    <property type="entry name" value="AT5G49610-like_b-prop"/>
</dbReference>
<reference evidence="3" key="1">
    <citation type="journal article" date="2019" name="Nat. Commun.">
        <title>The genome of broomcorn millet.</title>
        <authorList>
            <person name="Zou C."/>
            <person name="Miki D."/>
            <person name="Li D."/>
            <person name="Tang Q."/>
            <person name="Xiao L."/>
            <person name="Rajput S."/>
            <person name="Deng P."/>
            <person name="Jia W."/>
            <person name="Huang R."/>
            <person name="Zhang M."/>
            <person name="Sun Y."/>
            <person name="Hu J."/>
            <person name="Fu X."/>
            <person name="Schnable P.S."/>
            <person name="Li F."/>
            <person name="Zhang H."/>
            <person name="Feng B."/>
            <person name="Zhu X."/>
            <person name="Liu R."/>
            <person name="Schnable J.C."/>
            <person name="Zhu J.-K."/>
            <person name="Zhang H."/>
        </authorList>
    </citation>
    <scope>NUCLEOTIDE SEQUENCE [LARGE SCALE GENOMIC DNA]</scope>
</reference>
<evidence type="ECO:0000313" key="3">
    <source>
        <dbReference type="Proteomes" id="UP000275267"/>
    </source>
</evidence>
<evidence type="ECO:0000313" key="2">
    <source>
        <dbReference type="EMBL" id="RLN38648.1"/>
    </source>
</evidence>
<dbReference type="AlphaFoldDB" id="A0A3L6THP6"/>
<accession>A0A3L6THP6</accession>
<dbReference type="PANTHER" id="PTHR34591:SF29">
    <property type="entry name" value="F-BOX DOMAIN-CONTAINING PROTEIN"/>
    <property type="match status" value="1"/>
</dbReference>
<keyword evidence="3" id="KW-1185">Reference proteome</keyword>
<dbReference type="Gene3D" id="1.20.1280.50">
    <property type="match status" value="1"/>
</dbReference>
<name>A0A3L6THP6_PANMI</name>